<dbReference type="EMBL" id="CAJVPT010002713">
    <property type="protein sequence ID" value="CAG8486166.1"/>
    <property type="molecule type" value="Genomic_DNA"/>
</dbReference>
<evidence type="ECO:0000313" key="1">
    <source>
        <dbReference type="EMBL" id="CAG8486166.1"/>
    </source>
</evidence>
<evidence type="ECO:0000313" key="2">
    <source>
        <dbReference type="Proteomes" id="UP000789525"/>
    </source>
</evidence>
<reference evidence="1" key="1">
    <citation type="submission" date="2021-06" db="EMBL/GenBank/DDBJ databases">
        <authorList>
            <person name="Kallberg Y."/>
            <person name="Tangrot J."/>
            <person name="Rosling A."/>
        </authorList>
    </citation>
    <scope>NUCLEOTIDE SEQUENCE</scope>
    <source>
        <strain evidence="1">CL356</strain>
    </source>
</reference>
<comment type="caution">
    <text evidence="1">The sequence shown here is derived from an EMBL/GenBank/DDBJ whole genome shotgun (WGS) entry which is preliminary data.</text>
</comment>
<dbReference type="Proteomes" id="UP000789525">
    <property type="component" value="Unassembled WGS sequence"/>
</dbReference>
<sequence>MRFRQAPTCIRSNCNKPAYVEVNGIVHPYCSKTCASVYTANVRKCSNTWCNKLRYVEADGTVFAYCGKTCARTQTKCARNGCNRGRYTQSSDRTKFYLFCNPACYWSESDNLTSTKITSLSPSNLKYVHVYQQFLSMMSQARIQGILLLQMPKNIVRAHDNLKKGMSISGTRLHRMYHGTKSLCDPGKLITNRRPSCKSGCGVCGIIKEGNNNHYSHDRTNMWFARNPATSNSYTGGHVNKAIFCVDVISSSAPTDFIIVNSNPVIQISFFFTVILNMLHKY</sequence>
<proteinExistence type="predicted"/>
<organism evidence="1 2">
    <name type="scientific">Acaulospora colombiana</name>
    <dbReference type="NCBI Taxonomy" id="27376"/>
    <lineage>
        <taxon>Eukaryota</taxon>
        <taxon>Fungi</taxon>
        <taxon>Fungi incertae sedis</taxon>
        <taxon>Mucoromycota</taxon>
        <taxon>Glomeromycotina</taxon>
        <taxon>Glomeromycetes</taxon>
        <taxon>Diversisporales</taxon>
        <taxon>Acaulosporaceae</taxon>
        <taxon>Acaulospora</taxon>
    </lineage>
</organism>
<gene>
    <name evidence="1" type="ORF">ACOLOM_LOCUS2194</name>
</gene>
<protein>
    <submittedName>
        <fullName evidence="1">14166_t:CDS:1</fullName>
    </submittedName>
</protein>
<name>A0ACA9KR59_9GLOM</name>
<keyword evidence="2" id="KW-1185">Reference proteome</keyword>
<accession>A0ACA9KR59</accession>